<evidence type="ECO:0000313" key="1">
    <source>
        <dbReference type="EMBL" id="EKY00553.1"/>
    </source>
</evidence>
<sequence>MYFIDFCVPKSIVLPPKTIVLGLQKLCFQPPKPMLLHCKSYSFATSKHTFWCFNAYFCQYKRKYFC</sequence>
<accession>L1NB00</accession>
<dbReference type="Proteomes" id="UP000010433">
    <property type="component" value="Unassembled WGS sequence"/>
</dbReference>
<evidence type="ECO:0000313" key="2">
    <source>
        <dbReference type="Proteomes" id="UP000010433"/>
    </source>
</evidence>
<comment type="caution">
    <text evidence="1">The sequence shown here is derived from an EMBL/GenBank/DDBJ whole genome shotgun (WGS) entry which is preliminary data.</text>
</comment>
<organism evidence="1 2">
    <name type="scientific">Hoylesella saccharolytica F0055</name>
    <dbReference type="NCBI Taxonomy" id="1127699"/>
    <lineage>
        <taxon>Bacteria</taxon>
        <taxon>Pseudomonadati</taxon>
        <taxon>Bacteroidota</taxon>
        <taxon>Bacteroidia</taxon>
        <taxon>Bacteroidales</taxon>
        <taxon>Prevotellaceae</taxon>
        <taxon>Hoylesella</taxon>
    </lineage>
</organism>
<dbReference type="AlphaFoldDB" id="L1NB00"/>
<dbReference type="EMBL" id="AMEP01000085">
    <property type="protein sequence ID" value="EKY00553.1"/>
    <property type="molecule type" value="Genomic_DNA"/>
</dbReference>
<dbReference type="HOGENOM" id="CLU_2827639_0_0_10"/>
<gene>
    <name evidence="1" type="ORF">HMPREF9151_01234</name>
</gene>
<protein>
    <submittedName>
        <fullName evidence="1">Uncharacterized protein</fullName>
    </submittedName>
</protein>
<keyword evidence="2" id="KW-1185">Reference proteome</keyword>
<reference evidence="1 2" key="1">
    <citation type="submission" date="2012-05" db="EMBL/GenBank/DDBJ databases">
        <authorList>
            <person name="Weinstock G."/>
            <person name="Sodergren E."/>
            <person name="Lobos E.A."/>
            <person name="Fulton L."/>
            <person name="Fulton R."/>
            <person name="Courtney L."/>
            <person name="Fronick C."/>
            <person name="O'Laughlin M."/>
            <person name="Godfrey J."/>
            <person name="Wilson R.M."/>
            <person name="Miner T."/>
            <person name="Farmer C."/>
            <person name="Delehaunty K."/>
            <person name="Cordes M."/>
            <person name="Minx P."/>
            <person name="Tomlinson C."/>
            <person name="Chen J."/>
            <person name="Wollam A."/>
            <person name="Pepin K.H."/>
            <person name="Bhonagiri V."/>
            <person name="Zhang X."/>
            <person name="Suruliraj S."/>
            <person name="Warren W."/>
            <person name="Mitreva M."/>
            <person name="Mardis E.R."/>
            <person name="Wilson R.K."/>
        </authorList>
    </citation>
    <scope>NUCLEOTIDE SEQUENCE [LARGE SCALE GENOMIC DNA]</scope>
    <source>
        <strain evidence="1 2">F0055</strain>
    </source>
</reference>
<proteinExistence type="predicted"/>
<name>L1NB00_9BACT</name>